<organism evidence="5 6">
    <name type="scientific">Thermosulfuriphilus ammonigenes</name>
    <dbReference type="NCBI Taxonomy" id="1936021"/>
    <lineage>
        <taxon>Bacteria</taxon>
        <taxon>Pseudomonadati</taxon>
        <taxon>Thermodesulfobacteriota</taxon>
        <taxon>Thermodesulfobacteria</taxon>
        <taxon>Thermodesulfobacteriales</taxon>
        <taxon>Thermodesulfobacteriaceae</taxon>
        <taxon>Thermosulfuriphilus</taxon>
    </lineage>
</organism>
<protein>
    <submittedName>
        <fullName evidence="5">Methyltransferase</fullName>
    </submittedName>
</protein>
<evidence type="ECO:0000256" key="3">
    <source>
        <dbReference type="ARBA" id="ARBA00022691"/>
    </source>
</evidence>
<dbReference type="InterPro" id="IPR029063">
    <property type="entry name" value="SAM-dependent_MTases_sf"/>
</dbReference>
<evidence type="ECO:0000256" key="2">
    <source>
        <dbReference type="ARBA" id="ARBA00022679"/>
    </source>
</evidence>
<evidence type="ECO:0000313" key="6">
    <source>
        <dbReference type="Proteomes" id="UP000502179"/>
    </source>
</evidence>
<dbReference type="SUPFAM" id="SSF53335">
    <property type="entry name" value="S-adenosyl-L-methionine-dependent methyltransferases"/>
    <property type="match status" value="1"/>
</dbReference>
<dbReference type="GO" id="GO:0008168">
    <property type="term" value="F:methyltransferase activity"/>
    <property type="evidence" value="ECO:0007669"/>
    <property type="project" value="UniProtKB-KW"/>
</dbReference>
<keyword evidence="2 5" id="KW-0808">Transferase</keyword>
<dbReference type="PANTHER" id="PTHR14614">
    <property type="entry name" value="HEPATOCELLULAR CARCINOMA-ASSOCIATED ANTIGEN"/>
    <property type="match status" value="1"/>
</dbReference>
<proteinExistence type="inferred from homology"/>
<keyword evidence="3" id="KW-0949">S-adenosyl-L-methionine</keyword>
<dbReference type="EMBL" id="CP048877">
    <property type="protein sequence ID" value="QIJ71691.1"/>
    <property type="molecule type" value="Genomic_DNA"/>
</dbReference>
<dbReference type="GO" id="GO:0032259">
    <property type="term" value="P:methylation"/>
    <property type="evidence" value="ECO:0007669"/>
    <property type="project" value="UniProtKB-KW"/>
</dbReference>
<evidence type="ECO:0000256" key="1">
    <source>
        <dbReference type="ARBA" id="ARBA00022603"/>
    </source>
</evidence>
<accession>A0A6G7PVZ8</accession>
<dbReference type="RefSeq" id="WP_166031909.1">
    <property type="nucleotide sequence ID" value="NZ_CP048877.1"/>
</dbReference>
<evidence type="ECO:0000256" key="4">
    <source>
        <dbReference type="ARBA" id="ARBA00043988"/>
    </source>
</evidence>
<keyword evidence="6" id="KW-1185">Reference proteome</keyword>
<dbReference type="Gene3D" id="3.40.50.150">
    <property type="entry name" value="Vaccinia Virus protein VP39"/>
    <property type="match status" value="1"/>
</dbReference>
<dbReference type="Proteomes" id="UP000502179">
    <property type="component" value="Chromosome"/>
</dbReference>
<name>A0A6G7PVZ8_9BACT</name>
<evidence type="ECO:0000313" key="5">
    <source>
        <dbReference type="EMBL" id="QIJ71691.1"/>
    </source>
</evidence>
<keyword evidence="1 5" id="KW-0489">Methyltransferase</keyword>
<dbReference type="CDD" id="cd02440">
    <property type="entry name" value="AdoMet_MTases"/>
    <property type="match status" value="1"/>
</dbReference>
<dbReference type="InterPro" id="IPR019410">
    <property type="entry name" value="Methyltransf_16"/>
</dbReference>
<dbReference type="PANTHER" id="PTHR14614:SF164">
    <property type="entry name" value="HISTONE-ARGININE METHYLTRANSFERASE METTL23"/>
    <property type="match status" value="1"/>
</dbReference>
<sequence length="233" mass="26155">MTEITIPESVKPIYERLAKRYELEFEPIAIRGKEINFLRLGNLEPLLEERDALTEVANFPFWVKIWEGAVVLADFMASVEANPPRKILEIGAGLGVAGLFAAAVGHQVTITDGEEEPLDFVKITAAVNNLEVDVLQMDWASPQDVGIFDMIIGAEVVYSSRIYEDLLALFRRFLRRPGGTIYLAHSSERLRTLGPFLAKAEAEYDLAMSRRRLKSEDESFEILLTRLTPKDGA</sequence>
<dbReference type="AlphaFoldDB" id="A0A6G7PVZ8"/>
<dbReference type="KEGG" id="tav:G4V39_05130"/>
<gene>
    <name evidence="5" type="ORF">G4V39_05130</name>
</gene>
<dbReference type="Pfam" id="PF10294">
    <property type="entry name" value="Methyltransf_16"/>
    <property type="match status" value="1"/>
</dbReference>
<comment type="similarity">
    <text evidence="4">Belongs to the methyltransferase superfamily. METTL23 family.</text>
</comment>
<reference evidence="5 6" key="1">
    <citation type="submission" date="2020-02" db="EMBL/GenBank/DDBJ databases">
        <title>Genome analysis of Thermosulfuriphilus ammonigenes ST65T, an anaerobic thermophilic chemolithoautotrophic bacterium isolated from a deep-sea hydrothermal vent.</title>
        <authorList>
            <person name="Slobodkina G."/>
            <person name="Allioux M."/>
            <person name="Merkel A."/>
            <person name="Alain K."/>
            <person name="Jebbar M."/>
            <person name="Slobodkin A."/>
        </authorList>
    </citation>
    <scope>NUCLEOTIDE SEQUENCE [LARGE SCALE GENOMIC DNA]</scope>
    <source>
        <strain evidence="5 6">ST65</strain>
    </source>
</reference>